<proteinExistence type="predicted"/>
<keyword evidence="3" id="KW-1185">Reference proteome</keyword>
<protein>
    <submittedName>
        <fullName evidence="2">Uncharacterized protein</fullName>
    </submittedName>
</protein>
<name>A0A4Q1JXG9_9GAMM</name>
<dbReference type="EMBL" id="SAWZ01000003">
    <property type="protein sequence ID" value="RXR06359.1"/>
    <property type="molecule type" value="Genomic_DNA"/>
</dbReference>
<comment type="caution">
    <text evidence="2">The sequence shown here is derived from an EMBL/GenBank/DDBJ whole genome shotgun (WGS) entry which is preliminary data.</text>
</comment>
<evidence type="ECO:0000313" key="2">
    <source>
        <dbReference type="EMBL" id="RXR06359.1"/>
    </source>
</evidence>
<evidence type="ECO:0000313" key="3">
    <source>
        <dbReference type="Proteomes" id="UP000289784"/>
    </source>
</evidence>
<accession>A0A4Q1JXG9</accession>
<feature type="transmembrane region" description="Helical" evidence="1">
    <location>
        <begin position="12"/>
        <end position="28"/>
    </location>
</feature>
<reference evidence="2 3" key="1">
    <citation type="submission" date="2019-01" db="EMBL/GenBank/DDBJ databases">
        <title>Pseudoxanthomonas composti sp. nov., isolated from compost.</title>
        <authorList>
            <person name="Yang G."/>
        </authorList>
    </citation>
    <scope>NUCLEOTIDE SEQUENCE [LARGE SCALE GENOMIC DNA]</scope>
    <source>
        <strain evidence="2 3">GSS15</strain>
    </source>
</reference>
<feature type="transmembrane region" description="Helical" evidence="1">
    <location>
        <begin position="48"/>
        <end position="68"/>
    </location>
</feature>
<evidence type="ECO:0000256" key="1">
    <source>
        <dbReference type="SAM" id="Phobius"/>
    </source>
</evidence>
<dbReference type="OrthoDB" id="9179946at2"/>
<keyword evidence="1" id="KW-1133">Transmembrane helix</keyword>
<feature type="transmembrane region" description="Helical" evidence="1">
    <location>
        <begin position="170"/>
        <end position="186"/>
    </location>
</feature>
<organism evidence="2 3">
    <name type="scientific">Pseudoxanthomonas composti</name>
    <dbReference type="NCBI Taxonomy" id="2137479"/>
    <lineage>
        <taxon>Bacteria</taxon>
        <taxon>Pseudomonadati</taxon>
        <taxon>Pseudomonadota</taxon>
        <taxon>Gammaproteobacteria</taxon>
        <taxon>Lysobacterales</taxon>
        <taxon>Lysobacteraceae</taxon>
        <taxon>Pseudoxanthomonas</taxon>
    </lineage>
</organism>
<gene>
    <name evidence="2" type="ORF">EPA99_06815</name>
</gene>
<feature type="transmembrane region" description="Helical" evidence="1">
    <location>
        <begin position="147"/>
        <end position="164"/>
    </location>
</feature>
<keyword evidence="1" id="KW-0812">Transmembrane</keyword>
<dbReference type="Proteomes" id="UP000289784">
    <property type="component" value="Unassembled WGS sequence"/>
</dbReference>
<keyword evidence="1" id="KW-0472">Membrane</keyword>
<sequence>MARSLKDSYRMQLFAALAANLALYYALVKGLSFSEFKMETATAHLSALLPGGLAVALCGILNSQLTYLQKARIVFLRWRDPLPGCRAFSHYVAKDPRIDMKAVRAKWSPLPKGAQQQNALWYRIYQQEQGTEAVNHLNRHWLFARDYASICVLLLIALGALGIYQMPSALSWFVFVGIVLTQFFFARRSAVNHAERFILTVIAQAAAKPN</sequence>
<dbReference type="AlphaFoldDB" id="A0A4Q1JXG9"/>